<sequence length="709" mass="76037">MLANLFPFMNWIKDYDSEALRSDTIAGLTVALVLIPQSMAYAQLAGLPAYYGLYASFLTPLIAALFGSSRQLATGPVAVVSLMTAASLEPLATMGSEGYIAYAILLAFMVGAFQFLLGILRLGLVVNFLSHPVISGFTNAAAIIIATSQVSKLAGVSVDKASHHYETLIRVAESAFNYTHLPTLGMGLLAFAIMIGCKRYLPKIPNVLAAVLITTCLSWAIGFNHDVNIPVASIASPRVQNTITEFNSTLLAADELAMQRTKLSKELSEANAIGESLRALNIQHGLNTIELQLSGVKAYSHDLRSSLREMLFNGVELSDGTMAFYLQNETPAAMHTDGRTWRLRVGNTRINPTAITMMGGGAVVGTIPSGLPTLKAPSFDLSVVLHLIPFAVIISLLGFMEAISIAKAMAAKTGQRINPDQELIGQGLANMIGAFGKSYPVSGSFSRSAVNLQAGAVTGMSSVFTSIMVILTLQFCTPLLYHLPQAVLAAIIMMAVFGLIDVSSFVHAWKIKWYDGAISVISFITTLAYAPHLDKGIMLGVALSLAMFLYKSMRPNVSFLSRPQDQPQRDATITELENCKDTSVIQFEGPLFFANASFLEDIVTEKIAKYDSLKHIILAAGGINDVDCSGAEALELVIEKVHANNIEFSICSANQTVLTVLQKAHLLEKIGTDNIYATAEEALRTERSVLGAENAGTDSPLHAACLRAS</sequence>
<keyword evidence="2 5" id="KW-0812">Transmembrane</keyword>
<dbReference type="STRING" id="1121457.SAMN02745161_2060"/>
<dbReference type="CDD" id="cd07042">
    <property type="entry name" value="STAS_SulP_like_sulfate_transporter"/>
    <property type="match status" value="1"/>
</dbReference>
<keyword evidence="3 5" id="KW-1133">Transmembrane helix</keyword>
<keyword evidence="4 5" id="KW-0472">Membrane</keyword>
<dbReference type="RefSeq" id="WP_074216835.1">
    <property type="nucleotide sequence ID" value="NZ_FSRG01000005.1"/>
</dbReference>
<evidence type="ECO:0000256" key="5">
    <source>
        <dbReference type="SAM" id="Phobius"/>
    </source>
</evidence>
<dbReference type="AlphaFoldDB" id="A0A1N6H805"/>
<dbReference type="InterPro" id="IPR011547">
    <property type="entry name" value="SLC26A/SulP_dom"/>
</dbReference>
<dbReference type="Pfam" id="PF01740">
    <property type="entry name" value="STAS"/>
    <property type="match status" value="1"/>
</dbReference>
<organism evidence="7 8">
    <name type="scientific">Halodesulfovibrio marinisediminis DSM 17456</name>
    <dbReference type="NCBI Taxonomy" id="1121457"/>
    <lineage>
        <taxon>Bacteria</taxon>
        <taxon>Pseudomonadati</taxon>
        <taxon>Thermodesulfobacteriota</taxon>
        <taxon>Desulfovibrionia</taxon>
        <taxon>Desulfovibrionales</taxon>
        <taxon>Desulfovibrionaceae</taxon>
        <taxon>Halodesulfovibrio</taxon>
    </lineage>
</organism>
<protein>
    <submittedName>
        <fullName evidence="7">Anti-anti-sigma factor</fullName>
    </submittedName>
</protein>
<evidence type="ECO:0000259" key="6">
    <source>
        <dbReference type="PROSITE" id="PS50801"/>
    </source>
</evidence>
<dbReference type="EMBL" id="FSRG01000005">
    <property type="protein sequence ID" value="SIO15899.1"/>
    <property type="molecule type" value="Genomic_DNA"/>
</dbReference>
<dbReference type="Pfam" id="PF00916">
    <property type="entry name" value="Sulfate_transp"/>
    <property type="match status" value="2"/>
</dbReference>
<dbReference type="PROSITE" id="PS50801">
    <property type="entry name" value="STAS"/>
    <property type="match status" value="1"/>
</dbReference>
<keyword evidence="8" id="KW-1185">Reference proteome</keyword>
<gene>
    <name evidence="7" type="ORF">SAMN02745161_2060</name>
</gene>
<evidence type="ECO:0000313" key="8">
    <source>
        <dbReference type="Proteomes" id="UP000184694"/>
    </source>
</evidence>
<feature type="domain" description="STAS" evidence="6">
    <location>
        <begin position="572"/>
        <end position="686"/>
    </location>
</feature>
<dbReference type="PANTHER" id="PTHR11814">
    <property type="entry name" value="SULFATE TRANSPORTER"/>
    <property type="match status" value="1"/>
</dbReference>
<name>A0A1N6H805_9BACT</name>
<dbReference type="InterPro" id="IPR001902">
    <property type="entry name" value="SLC26A/SulP_fam"/>
</dbReference>
<comment type="subcellular location">
    <subcellularLocation>
        <location evidence="1">Membrane</location>
        <topology evidence="1">Multi-pass membrane protein</topology>
    </subcellularLocation>
</comment>
<dbReference type="Gene3D" id="3.30.750.24">
    <property type="entry name" value="STAS domain"/>
    <property type="match status" value="1"/>
</dbReference>
<reference evidence="8" key="1">
    <citation type="submission" date="2016-11" db="EMBL/GenBank/DDBJ databases">
        <authorList>
            <person name="Varghese N."/>
            <person name="Submissions S."/>
        </authorList>
    </citation>
    <scope>NUCLEOTIDE SEQUENCE [LARGE SCALE GENOMIC DNA]</scope>
    <source>
        <strain evidence="8">DSM 17456</strain>
    </source>
</reference>
<proteinExistence type="predicted"/>
<dbReference type="SUPFAM" id="SSF52091">
    <property type="entry name" value="SpoIIaa-like"/>
    <property type="match status" value="1"/>
</dbReference>
<feature type="transmembrane region" description="Helical" evidence="5">
    <location>
        <begin position="487"/>
        <end position="506"/>
    </location>
</feature>
<dbReference type="GO" id="GO:0016020">
    <property type="term" value="C:membrane"/>
    <property type="evidence" value="ECO:0007669"/>
    <property type="project" value="UniProtKB-SubCell"/>
</dbReference>
<feature type="transmembrane region" description="Helical" evidence="5">
    <location>
        <begin position="49"/>
        <end position="67"/>
    </location>
</feature>
<evidence type="ECO:0000256" key="2">
    <source>
        <dbReference type="ARBA" id="ARBA00022692"/>
    </source>
</evidence>
<feature type="transmembrane region" description="Helical" evidence="5">
    <location>
        <begin position="383"/>
        <end position="406"/>
    </location>
</feature>
<evidence type="ECO:0000256" key="4">
    <source>
        <dbReference type="ARBA" id="ARBA00023136"/>
    </source>
</evidence>
<dbReference type="InterPro" id="IPR036513">
    <property type="entry name" value="STAS_dom_sf"/>
</dbReference>
<evidence type="ECO:0000313" key="7">
    <source>
        <dbReference type="EMBL" id="SIO15899.1"/>
    </source>
</evidence>
<accession>A0A1N6H805</accession>
<evidence type="ECO:0000256" key="1">
    <source>
        <dbReference type="ARBA" id="ARBA00004141"/>
    </source>
</evidence>
<evidence type="ECO:0000256" key="3">
    <source>
        <dbReference type="ARBA" id="ARBA00022989"/>
    </source>
</evidence>
<dbReference type="GO" id="GO:0055085">
    <property type="term" value="P:transmembrane transport"/>
    <property type="evidence" value="ECO:0007669"/>
    <property type="project" value="InterPro"/>
</dbReference>
<feature type="transmembrane region" description="Helical" evidence="5">
    <location>
        <begin position="99"/>
        <end position="120"/>
    </location>
</feature>
<feature type="transmembrane region" description="Helical" evidence="5">
    <location>
        <begin position="513"/>
        <end position="530"/>
    </location>
</feature>
<dbReference type="Proteomes" id="UP000184694">
    <property type="component" value="Unassembled WGS sequence"/>
</dbReference>
<feature type="transmembrane region" description="Helical" evidence="5">
    <location>
        <begin position="454"/>
        <end position="475"/>
    </location>
</feature>
<dbReference type="InterPro" id="IPR002645">
    <property type="entry name" value="STAS_dom"/>
</dbReference>
<feature type="transmembrane region" description="Helical" evidence="5">
    <location>
        <begin position="178"/>
        <end position="197"/>
    </location>
</feature>
<dbReference type="OrthoDB" id="9769739at2"/>